<accession>A0A7J3MZJ3</accession>
<comment type="caution">
    <text evidence="1">The sequence shown here is derived from an EMBL/GenBank/DDBJ whole genome shotgun (WGS) entry which is preliminary data.</text>
</comment>
<dbReference type="AlphaFoldDB" id="A0A7J3MZJ3"/>
<evidence type="ECO:0000313" key="1">
    <source>
        <dbReference type="EMBL" id="HGT98975.1"/>
    </source>
</evidence>
<dbReference type="EMBL" id="DTDH01000167">
    <property type="protein sequence ID" value="HGT98975.1"/>
    <property type="molecule type" value="Genomic_DNA"/>
</dbReference>
<name>A0A7J3MZJ3_9CREN</name>
<proteinExistence type="predicted"/>
<evidence type="ECO:0008006" key="2">
    <source>
        <dbReference type="Google" id="ProtNLM"/>
    </source>
</evidence>
<protein>
    <recommendedName>
        <fullName evidence="2">Type III-B CRISPR module-associated protein Cmr3</fullName>
    </recommendedName>
</protein>
<sequence length="336" mass="37025">MKILEIKPLEPLSLSLSPIGGIDIFTVTHSTPIPLPTTVAGALGASMNVKPLSSDPIDSLIELIRELGKICGAVEDPIVLGPLTCLEKQITDASKCYTYIYPKGLVSLSLCSIDIRGKIVYLNLDKCKGDEERYIDFTPLTMVGVSLQRTGPGEDKTVRYGYMYRYPLTIYRTSSGKVVNPVYIYRFNCGKDVNTITRFGGESRVAKLVTRDVEADYLKNIRTPLKKLEKGLYISLSPIPMIPLKSNVTRLNPETVELPIPMNSVIGIPQKDSPPKIKIDRLGLGFSEVVERRRPEILALPPGTAIMIEEDRASTTFSDLMKGLLSIGFASLYKLG</sequence>
<reference evidence="1" key="1">
    <citation type="journal article" date="2020" name="mSystems">
        <title>Genome- and Community-Level Interaction Insights into Carbon Utilization and Element Cycling Functions of Hydrothermarchaeota in Hydrothermal Sediment.</title>
        <authorList>
            <person name="Zhou Z."/>
            <person name="Liu Y."/>
            <person name="Xu W."/>
            <person name="Pan J."/>
            <person name="Luo Z.H."/>
            <person name="Li M."/>
        </authorList>
    </citation>
    <scope>NUCLEOTIDE SEQUENCE [LARGE SCALE GENOMIC DNA]</scope>
    <source>
        <strain evidence="1">SpSt-688</strain>
    </source>
</reference>
<gene>
    <name evidence="1" type="ORF">ENU64_06055</name>
</gene>
<organism evidence="1">
    <name type="scientific">Ignisphaera aggregans</name>
    <dbReference type="NCBI Taxonomy" id="334771"/>
    <lineage>
        <taxon>Archaea</taxon>
        <taxon>Thermoproteota</taxon>
        <taxon>Thermoprotei</taxon>
        <taxon>Desulfurococcales</taxon>
        <taxon>Desulfurococcaceae</taxon>
        <taxon>Ignisphaera</taxon>
    </lineage>
</organism>